<dbReference type="STRING" id="652103.Rpdx1_1558"/>
<evidence type="ECO:0000313" key="1">
    <source>
        <dbReference type="EMBL" id="ADU43178.1"/>
    </source>
</evidence>
<dbReference type="EMBL" id="CP002418">
    <property type="protein sequence ID" value="ADU43178.1"/>
    <property type="molecule type" value="Genomic_DNA"/>
</dbReference>
<dbReference type="HOGENOM" id="CLU_192290_0_0_5"/>
<dbReference type="KEGG" id="rpx:Rpdx1_1558"/>
<gene>
    <name evidence="1" type="ordered locus">Rpdx1_1558</name>
</gene>
<evidence type="ECO:0000313" key="2">
    <source>
        <dbReference type="Proteomes" id="UP000001402"/>
    </source>
</evidence>
<sequence length="96" mass="10766">MYYINKRVRVRMDKIDFMNGQIKALLNFANALIKSHPSPAILRHNFETKARAAPNAPQGLSLSEAYIDGMADINRQLAVALEHAIAARDQHDPQPD</sequence>
<name>E6VJ37_RHOPX</name>
<accession>E6VJ37</accession>
<dbReference type="Proteomes" id="UP000001402">
    <property type="component" value="Chromosome"/>
</dbReference>
<protein>
    <submittedName>
        <fullName evidence="1">Uncharacterized protein</fullName>
    </submittedName>
</protein>
<dbReference type="AlphaFoldDB" id="E6VJ37"/>
<proteinExistence type="predicted"/>
<reference evidence="1" key="1">
    <citation type="submission" date="2010-12" db="EMBL/GenBank/DDBJ databases">
        <title>Complete sequence of Rhodopseudomonas palustris DX-1.</title>
        <authorList>
            <consortium name="US DOE Joint Genome Institute"/>
            <person name="Lucas S."/>
            <person name="Copeland A."/>
            <person name="Lapidus A."/>
            <person name="Cheng J.-F."/>
            <person name="Goodwin L."/>
            <person name="Pitluck S."/>
            <person name="Misra M."/>
            <person name="Chertkov O."/>
            <person name="Detter J.C."/>
            <person name="Han C."/>
            <person name="Tapia R."/>
            <person name="Land M."/>
            <person name="Hauser L."/>
            <person name="Kyrpides N."/>
            <person name="Ivanova N."/>
            <person name="Ovchinnikova G."/>
            <person name="Logan B."/>
            <person name="Oda Y."/>
            <person name="Harwood C."/>
            <person name="Woyke T."/>
        </authorList>
    </citation>
    <scope>NUCLEOTIDE SEQUENCE [LARGE SCALE GENOMIC DNA]</scope>
    <source>
        <strain evidence="1">DX-1</strain>
    </source>
</reference>
<organism evidence="1 2">
    <name type="scientific">Rhodopseudomonas palustris (strain DX-1)</name>
    <dbReference type="NCBI Taxonomy" id="652103"/>
    <lineage>
        <taxon>Bacteria</taxon>
        <taxon>Pseudomonadati</taxon>
        <taxon>Pseudomonadota</taxon>
        <taxon>Alphaproteobacteria</taxon>
        <taxon>Hyphomicrobiales</taxon>
        <taxon>Nitrobacteraceae</taxon>
        <taxon>Rhodopseudomonas</taxon>
    </lineage>
</organism>